<dbReference type="SUPFAM" id="SSF49373">
    <property type="entry name" value="Invasin/intimin cell-adhesion fragments"/>
    <property type="match status" value="14"/>
</dbReference>
<comment type="caution">
    <text evidence="7">The sequence shown here is derived from an EMBL/GenBank/DDBJ whole genome shotgun (WGS) entry which is preliminary data.</text>
</comment>
<reference evidence="7 8" key="1">
    <citation type="submission" date="2016-04" db="EMBL/GenBank/DDBJ databases">
        <title>ATOL: Assembling a taxonomically balanced genome-scale reconstruction of the evolutionary history of the Enterobacteriaceae.</title>
        <authorList>
            <person name="Plunkett G.III."/>
            <person name="Neeno-Eckwall E.C."/>
            <person name="Glasner J.D."/>
            <person name="Perna N.T."/>
        </authorList>
    </citation>
    <scope>NUCLEOTIDE SEQUENCE [LARGE SCALE GENOMIC DNA]</scope>
    <source>
        <strain evidence="7 8">ATCC 19692</strain>
    </source>
</reference>
<feature type="domain" description="Big-1" evidence="5">
    <location>
        <begin position="729"/>
        <end position="819"/>
    </location>
</feature>
<dbReference type="InterPro" id="IPR003344">
    <property type="entry name" value="Big_1_dom"/>
</dbReference>
<dbReference type="PROSITE" id="PS51127">
    <property type="entry name" value="BIG1"/>
    <property type="match status" value="7"/>
</dbReference>
<dbReference type="Gene3D" id="2.40.160.160">
    <property type="entry name" value="Inverse autotransporter, beta-domain"/>
    <property type="match status" value="1"/>
</dbReference>
<feature type="domain" description="Big-1" evidence="5">
    <location>
        <begin position="1026"/>
        <end position="1118"/>
    </location>
</feature>
<dbReference type="Gene3D" id="2.60.40.10">
    <property type="entry name" value="Immunoglobulins"/>
    <property type="match status" value="13"/>
</dbReference>
<gene>
    <name evidence="7" type="ORF">M983_2256</name>
</gene>
<dbReference type="Pfam" id="PF11924">
    <property type="entry name" value="IAT_beta"/>
    <property type="match status" value="1"/>
</dbReference>
<protein>
    <recommendedName>
        <fullName evidence="9">Invasin</fullName>
    </recommendedName>
</protein>
<feature type="domain" description="Big-1" evidence="5">
    <location>
        <begin position="1226"/>
        <end position="1319"/>
    </location>
</feature>
<feature type="domain" description="Big-1" evidence="5">
    <location>
        <begin position="928"/>
        <end position="1019"/>
    </location>
</feature>
<dbReference type="Pfam" id="PF09134">
    <property type="entry name" value="Invasin_D3"/>
    <property type="match status" value="3"/>
</dbReference>
<proteinExistence type="inferred from homology"/>
<dbReference type="Gene3D" id="2.60.40.1080">
    <property type="match status" value="1"/>
</dbReference>
<dbReference type="PANTHER" id="PTHR39576">
    <property type="entry name" value="ATTACHING AND EFFACING PROTEIN HOMOLOG-RELATED-RELATED"/>
    <property type="match status" value="1"/>
</dbReference>
<dbReference type="FunFam" id="2.40.160.160:FF:000001">
    <property type="entry name" value="Intimin-like inverse autotransporter SinH"/>
    <property type="match status" value="1"/>
</dbReference>
<dbReference type="InterPro" id="IPR018392">
    <property type="entry name" value="LysM"/>
</dbReference>
<dbReference type="GO" id="GO:0009279">
    <property type="term" value="C:cell outer membrane"/>
    <property type="evidence" value="ECO:0007669"/>
    <property type="project" value="UniProtKB-SubCell"/>
</dbReference>
<keyword evidence="3" id="KW-0472">Membrane</keyword>
<evidence type="ECO:0008006" key="9">
    <source>
        <dbReference type="Google" id="ProtNLM"/>
    </source>
</evidence>
<evidence type="ECO:0000256" key="2">
    <source>
        <dbReference type="ARBA" id="ARBA00010116"/>
    </source>
</evidence>
<feature type="domain" description="Big-1" evidence="5">
    <location>
        <begin position="1327"/>
        <end position="1420"/>
    </location>
</feature>
<evidence type="ECO:0000259" key="5">
    <source>
        <dbReference type="PROSITE" id="PS51127"/>
    </source>
</evidence>
<organism evidence="7 8">
    <name type="scientific">Proteus myxofaciens ATCC 19692</name>
    <dbReference type="NCBI Taxonomy" id="1354337"/>
    <lineage>
        <taxon>Bacteria</taxon>
        <taxon>Pseudomonadati</taxon>
        <taxon>Pseudomonadota</taxon>
        <taxon>Gammaproteobacteria</taxon>
        <taxon>Enterobacterales</taxon>
        <taxon>Morganellaceae</taxon>
        <taxon>Proteus</taxon>
    </lineage>
</organism>
<dbReference type="InterPro" id="IPR013783">
    <property type="entry name" value="Ig-like_fold"/>
</dbReference>
<dbReference type="InterPro" id="IPR024519">
    <property type="entry name" value="IAT_beta"/>
</dbReference>
<dbReference type="PANTHER" id="PTHR39576:SF2">
    <property type="entry name" value="ATTACHING AND EFFACING PROTEIN HOMOLOG-RELATED"/>
    <property type="match status" value="1"/>
</dbReference>
<keyword evidence="4" id="KW-0998">Cell outer membrane</keyword>
<keyword evidence="8" id="KW-1185">Reference proteome</keyword>
<dbReference type="PATRIC" id="fig|1354337.4.peg.2313"/>
<feature type="domain" description="Big-1" evidence="5">
    <location>
        <begin position="630"/>
        <end position="719"/>
    </location>
</feature>
<feature type="domain" description="Big-1" evidence="5">
    <location>
        <begin position="827"/>
        <end position="920"/>
    </location>
</feature>
<dbReference type="CDD" id="cd00118">
    <property type="entry name" value="LysM"/>
    <property type="match status" value="1"/>
</dbReference>
<evidence type="ECO:0000313" key="8">
    <source>
        <dbReference type="Proteomes" id="UP000094023"/>
    </source>
</evidence>
<name>A0A198FLS5_9GAMM</name>
<dbReference type="Gene3D" id="3.10.350.10">
    <property type="entry name" value="LysM domain"/>
    <property type="match status" value="1"/>
</dbReference>
<dbReference type="OrthoDB" id="8320584at2"/>
<evidence type="ECO:0000256" key="3">
    <source>
        <dbReference type="ARBA" id="ARBA00023136"/>
    </source>
</evidence>
<evidence type="ECO:0000256" key="4">
    <source>
        <dbReference type="ARBA" id="ARBA00023237"/>
    </source>
</evidence>
<dbReference type="InterPro" id="IPR008964">
    <property type="entry name" value="Invasin/intimin_cell_adhesion"/>
</dbReference>
<dbReference type="SMART" id="SM00634">
    <property type="entry name" value="BID_1"/>
    <property type="match status" value="12"/>
</dbReference>
<dbReference type="GO" id="GO:0007155">
    <property type="term" value="P:cell adhesion"/>
    <property type="evidence" value="ECO:0007669"/>
    <property type="project" value="InterPro"/>
</dbReference>
<dbReference type="Pfam" id="PF01476">
    <property type="entry name" value="LysM"/>
    <property type="match status" value="1"/>
</dbReference>
<dbReference type="EMBL" id="LXEN01000105">
    <property type="protein sequence ID" value="OAT25897.1"/>
    <property type="molecule type" value="Genomic_DNA"/>
</dbReference>
<dbReference type="SMART" id="SM00257">
    <property type="entry name" value="LysM"/>
    <property type="match status" value="1"/>
</dbReference>
<evidence type="ECO:0000259" key="6">
    <source>
        <dbReference type="PROSITE" id="PS51782"/>
    </source>
</evidence>
<sequence length="2366" mass="258103">MTISKYGLTSELSGIAKKIAWANIVIQFAFPITASLPANVFAKQNSQEKQFISTNVLRNTYQVKGGDTPDSIAKNFNIKLSQLIEENPDYVSLSGKLKIKEGIKLNIPKEKKQIKKWLNNREVDIPDASSDGKALAQLIADNSSLLNKEADLSQYAISRVTSKANSEIEQWLNQFGHARVSLSTDKKFTLEGSSADLLIPLYDHEKNLVFSQTSYHRKDSRSQLNQGIGYRHFTDKFMLGLNAFYDYDLSRYHSRFGIGAEVWRDYFKLSVNHYHRLSNWRTSDDVMDYNERPANGWDIRTEGYLPIYPQLGAKLIFEQYYGKEVGLFGKDNRQENPHAYTFGINYTPIPLVTFSAERKMGLHDHADNKLDLSLSYRIGESIAKQIDPDNVKAMHTLAGSRYDFVDRNNDIVLEYQKKILVFISMNPEINGYAKEERDLAVNVHSKYPLKQIVWSDNGLIDNGGKINHNGGFNYSVVLPNHIAGSLSKNTYTISAVAIDEQGNRSDPVESKIIVDQAAINTNNSLFEPKVSQLPADGHTKQHLTLSVFDNDKLPVDININELKLEQQSDTTKGNSQISPFSRIDKGQYQLTVTAGSTPEKLTLTPVFRDNSFNSATLILIADNITAEIAKGDLSVIKDNAPANGKSENKIQVIVSDINHNPLPNYSVTFTADNSAKIISQDKTDSQGKIIVPITNTLSGISHIGVKVRDIIYPIDVNFIADNNTAHIPQQSLVITPAISLADNKTEKTVSLQVIDKQNNPVPDMQVNLSVDKQAQLKEKLLTTDKEGKASTSLISKFAGTMTVSAKVNNYVTQATTEFTANQANGQIISITPSAPPYIADGQTKVIFTAVVKDNFGNPLPHAQIGWETNRDKNVVKIDEMTITDINGVTTTTLTSTQAMNVIVTARINNQSLEASPINFIANNQKGLITELNIDKTQIVANNTEQAKLTAVVKDKFGNKLSNVVVHWQGSAGTQFTQVQSTTDNQGLARNSVSTSQSGITTITAKLDNGEQAQNTLTAVADPQSGSITLSTLNNKITAIADNQDTITVIATLTDSHQNLLKNTPVYWQSSLNTLSNTITQTDDKGKTQVVISGNKALATTVSASLLNKQQKSIHLDFIAGAAVSTNSQFSVEPQSIIADGKSVAVGKIILRDKFNNPVKGRSQSVTLKGDNNTIKFTQVQEITEGSYQTNITGTQEGLSQITANIDTITSTQPLGFLADKQTATIQSVTVISPYSVTANGNDKVTIKAQIADKQGNTNIRDVTVGWITDLGKLSAPLSKTNSNGIAEITVSSRQAGLAHITAMLDSHTAVDADHVITFVEGNISASLSTLAIFPNVIVAETGRANVTLTLKDDEGNPLSGFNNKITLTATPSLQNTITSFKEGQKGVYHAQISALKTGTMSLSARVDNVDIKQTTSLTVIPNSPSAKVKNFTISDTHPHAGDTITYTAYLIDNHDNPVGKGVPVTWSTNEGSQLQKPLTLTDDNGIATVNLYRGPAGIAKVSATLISGTYDADDVSFVADNVDENKSELTLLPAKIIADGKDSAVLSLLIKDKGGNILPSQTVQAISNEPTIVFSPAKQVSPGLYEIKVTGTKAGNAELGVKVNGIEFKKHKTLQLNADTSTWKIQAVSVDKKSMIAGDTKGVIYQASVVDANNNILPNVIVSWKLTGLADDYNFSTYTDKQGIARTTVTSKVAGILKMSAYLDLTNHKAIDDVTVLPANIDTTKSTFSSSRSSIGGDDKDSTTLTVKLVDQYNNTISNKDVTLKSTSGTPHFAQNPIKSIGNGEYQTTMTSNIKTDIVLTAEADGITIAKPITIKVTIPKPNIVFDKQIQQKIYASAPVPALSYSGLPTNLDVMWSSSDTSIASINVHSGQISMKKAGTVIITLQTSGDEHYQPAQNSYPLVIDKADIGLSTPITQFSATWKDNVQREISLLLSNVDSVANPPSIQFINYDKNIIDIDNKGKITPIKPGHTAITAISQATEQFKSSSITIDYKQEKGVLDYQFNDPDITLFTQPNASVDIPAQQTKKPVPVEANAKWSSDNTNIVQITPEGRITKLNVDNGAIQSTAILTLSVVGNDFYQDYSQNYKVIVKPIPDITISKVNFREMQQVNSSMDVNQLEWHPLYNDDNKIVIDWNAKDQPYAVDFIVLANDGTTLEKQSVLRYMGAPIAPVTLTIQDMHKIKAHDALILQITVFDDQNKPYIKNYKIKVTPPTAKDINTVLNVNYTSSFLYTNTGAKASSCQDAISTSTTHLIINPIIEFKNRVDQLRYPIKVKAGIYDVTMDPTPLSSGNINSDFTYPGNPEFNQTSSSKIKFEETSSNYAIDKECRISDSGTANLKMTFEIEGTYDSISVPFIWGGNSNAHSK</sequence>
<comment type="similarity">
    <text evidence="2">Belongs to the intimin/invasin family.</text>
</comment>
<feature type="domain" description="LysM" evidence="6">
    <location>
        <begin position="59"/>
        <end position="107"/>
    </location>
</feature>
<evidence type="ECO:0000256" key="1">
    <source>
        <dbReference type="ARBA" id="ARBA00004442"/>
    </source>
</evidence>
<dbReference type="Proteomes" id="UP000094023">
    <property type="component" value="Unassembled WGS sequence"/>
</dbReference>
<evidence type="ECO:0000313" key="7">
    <source>
        <dbReference type="EMBL" id="OAT25897.1"/>
    </source>
</evidence>
<dbReference type="InterPro" id="IPR015217">
    <property type="entry name" value="Invasin_dom_3"/>
</dbReference>
<dbReference type="InterPro" id="IPR038177">
    <property type="entry name" value="IAT_beta_sf"/>
</dbReference>
<dbReference type="RefSeq" id="WP_066750605.1">
    <property type="nucleotide sequence ID" value="NZ_LXEN01000105.1"/>
</dbReference>
<dbReference type="InterPro" id="IPR036779">
    <property type="entry name" value="LysM_dom_sf"/>
</dbReference>
<dbReference type="PRINTS" id="PR01369">
    <property type="entry name" value="INTIMIN"/>
</dbReference>
<dbReference type="InterPro" id="IPR003535">
    <property type="entry name" value="Intimin/invasin_bac"/>
</dbReference>
<dbReference type="STRING" id="1354337.M983_2256"/>
<dbReference type="InterPro" id="IPR051715">
    <property type="entry name" value="Intimin-Invasin_domain"/>
</dbReference>
<dbReference type="PROSITE" id="PS51782">
    <property type="entry name" value="LYSM"/>
    <property type="match status" value="1"/>
</dbReference>
<comment type="subcellular location">
    <subcellularLocation>
        <location evidence="1">Cell outer membrane</location>
    </subcellularLocation>
</comment>
<accession>A0A198FLS5</accession>
<dbReference type="Pfam" id="PF02369">
    <property type="entry name" value="Big_1"/>
    <property type="match status" value="9"/>
</dbReference>